<reference evidence="1 2" key="1">
    <citation type="submission" date="2013-11" db="EMBL/GenBank/DDBJ databases">
        <title>The Damaraland mole rat (Fukomys damarensis) genome and evolution of African mole rats.</title>
        <authorList>
            <person name="Gladyshev V.N."/>
            <person name="Fang X."/>
        </authorList>
    </citation>
    <scope>NUCLEOTIDE SEQUENCE [LARGE SCALE GENOMIC DNA]</scope>
    <source>
        <tissue evidence="1">Liver</tissue>
    </source>
</reference>
<keyword evidence="2" id="KW-1185">Reference proteome</keyword>
<accession>A0A091CWB9</accession>
<dbReference type="Proteomes" id="UP000028990">
    <property type="component" value="Unassembled WGS sequence"/>
</dbReference>
<gene>
    <name evidence="1" type="ORF">H920_16159</name>
</gene>
<dbReference type="AlphaFoldDB" id="A0A091CWB9"/>
<evidence type="ECO:0000313" key="1">
    <source>
        <dbReference type="EMBL" id="KFO22463.1"/>
    </source>
</evidence>
<protein>
    <submittedName>
        <fullName evidence="1">Uncharacterized protein</fullName>
    </submittedName>
</protein>
<proteinExistence type="predicted"/>
<organism evidence="1 2">
    <name type="scientific">Fukomys damarensis</name>
    <name type="common">Damaraland mole rat</name>
    <name type="synonym">Cryptomys damarensis</name>
    <dbReference type="NCBI Taxonomy" id="885580"/>
    <lineage>
        <taxon>Eukaryota</taxon>
        <taxon>Metazoa</taxon>
        <taxon>Chordata</taxon>
        <taxon>Craniata</taxon>
        <taxon>Vertebrata</taxon>
        <taxon>Euteleostomi</taxon>
        <taxon>Mammalia</taxon>
        <taxon>Eutheria</taxon>
        <taxon>Euarchontoglires</taxon>
        <taxon>Glires</taxon>
        <taxon>Rodentia</taxon>
        <taxon>Hystricomorpha</taxon>
        <taxon>Bathyergidae</taxon>
        <taxon>Fukomys</taxon>
    </lineage>
</organism>
<sequence>MDAEDINRPEWKGSSGCVTRVDGAKDEGSICGNGGSTENPWLSVLKALGELQMR</sequence>
<dbReference type="EMBL" id="KN124048">
    <property type="protein sequence ID" value="KFO22463.1"/>
    <property type="molecule type" value="Genomic_DNA"/>
</dbReference>
<name>A0A091CWB9_FUKDA</name>
<evidence type="ECO:0000313" key="2">
    <source>
        <dbReference type="Proteomes" id="UP000028990"/>
    </source>
</evidence>